<dbReference type="InterPro" id="IPR049119">
    <property type="entry name" value="FlgK_D2-like"/>
</dbReference>
<feature type="coiled-coil region" evidence="8">
    <location>
        <begin position="163"/>
        <end position="190"/>
    </location>
</feature>
<dbReference type="InterPro" id="IPR053927">
    <property type="entry name" value="FlgK_helical"/>
</dbReference>
<dbReference type="AlphaFoldDB" id="A0A085U8Z1"/>
<keyword evidence="14" id="KW-0969">Cilium</keyword>
<gene>
    <name evidence="7 14" type="primary">flgK</name>
    <name evidence="13" type="ORF">CSF007_11200</name>
    <name evidence="14" type="ORF">NCTC10476_03317</name>
</gene>
<dbReference type="GO" id="GO:0005576">
    <property type="term" value="C:extracellular region"/>
    <property type="evidence" value="ECO:0007669"/>
    <property type="project" value="UniProtKB-SubCell"/>
</dbReference>
<keyword evidence="14" id="KW-0282">Flagellum</keyword>
<dbReference type="GeneID" id="66879915"/>
<dbReference type="OrthoDB" id="9802553at2"/>
<evidence type="ECO:0000256" key="5">
    <source>
        <dbReference type="ARBA" id="ARBA00022525"/>
    </source>
</evidence>
<name>A0A085U8Z1_YERRU</name>
<dbReference type="InterPro" id="IPR002371">
    <property type="entry name" value="FlgK"/>
</dbReference>
<dbReference type="GO" id="GO:0044780">
    <property type="term" value="P:bacterial-type flagellum assembly"/>
    <property type="evidence" value="ECO:0007669"/>
    <property type="project" value="InterPro"/>
</dbReference>
<evidence type="ECO:0000259" key="9">
    <source>
        <dbReference type="Pfam" id="PF00460"/>
    </source>
</evidence>
<dbReference type="EMBL" id="UHJG01000002">
    <property type="protein sequence ID" value="SUQ37200.1"/>
    <property type="molecule type" value="Genomic_DNA"/>
</dbReference>
<evidence type="ECO:0000256" key="4">
    <source>
        <dbReference type="ARBA" id="ARBA00016244"/>
    </source>
</evidence>
<evidence type="ECO:0000256" key="8">
    <source>
        <dbReference type="SAM" id="Coils"/>
    </source>
</evidence>
<dbReference type="PANTHER" id="PTHR30033:SF1">
    <property type="entry name" value="FLAGELLAR HOOK-ASSOCIATED PROTEIN 1"/>
    <property type="match status" value="1"/>
</dbReference>
<dbReference type="PANTHER" id="PTHR30033">
    <property type="entry name" value="FLAGELLAR HOOK-ASSOCIATED PROTEIN 1"/>
    <property type="match status" value="1"/>
</dbReference>
<protein>
    <recommendedName>
        <fullName evidence="4 7">Flagellar hook-associated protein 1</fullName>
        <shortName evidence="7">HAP1</shortName>
    </recommendedName>
</protein>
<feature type="domain" description="Flagellar basal-body/hook protein C-terminal" evidence="10">
    <location>
        <begin position="507"/>
        <end position="545"/>
    </location>
</feature>
<evidence type="ECO:0000313" key="15">
    <source>
        <dbReference type="Proteomes" id="UP000255169"/>
    </source>
</evidence>
<dbReference type="Proteomes" id="UP000255169">
    <property type="component" value="Unassembled WGS sequence"/>
</dbReference>
<evidence type="ECO:0000313" key="14">
    <source>
        <dbReference type="EMBL" id="SUQ37200.1"/>
    </source>
</evidence>
<proteinExistence type="inferred from homology"/>
<dbReference type="GO" id="GO:0005198">
    <property type="term" value="F:structural molecule activity"/>
    <property type="evidence" value="ECO:0007669"/>
    <property type="project" value="UniProtKB-UniRule"/>
</dbReference>
<dbReference type="PATRIC" id="fig|29486.44.peg.993"/>
<dbReference type="KEGG" id="yrb:UGYR_03670"/>
<evidence type="ECO:0000259" key="11">
    <source>
        <dbReference type="Pfam" id="PF21158"/>
    </source>
</evidence>
<dbReference type="STRING" id="29486.UGYR_03670"/>
<reference evidence="13" key="1">
    <citation type="journal article" date="2015" name="Genome Announc.">
        <title>Complete Genome Sequence of Yersinia ruckeri Strain CSF007-82, Etiologic Agent of Red Mouth Disease in Salmonid Fish.</title>
        <authorList>
            <person name="Nelson M.C."/>
            <person name="LaPatra S.E."/>
            <person name="Welch T.J."/>
            <person name="Graf J."/>
        </authorList>
    </citation>
    <scope>NUCLEOTIDE SEQUENCE</scope>
    <source>
        <strain evidence="13">CSF007-82</strain>
    </source>
</reference>
<keyword evidence="8" id="KW-0175">Coiled coil</keyword>
<dbReference type="RefSeq" id="WP_004720722.1">
    <property type="nucleotide sequence ID" value="NZ_CABIHR010000025.1"/>
</dbReference>
<evidence type="ECO:0000256" key="3">
    <source>
        <dbReference type="ARBA" id="ARBA00009677"/>
    </source>
</evidence>
<keyword evidence="6 7" id="KW-0975">Bacterial flagellum</keyword>
<keyword evidence="14" id="KW-0966">Cell projection</keyword>
<dbReference type="NCBIfam" id="TIGR02492">
    <property type="entry name" value="flgK_ends"/>
    <property type="match status" value="1"/>
</dbReference>
<dbReference type="Pfam" id="PF22638">
    <property type="entry name" value="FlgK_D1"/>
    <property type="match status" value="1"/>
</dbReference>
<evidence type="ECO:0000259" key="10">
    <source>
        <dbReference type="Pfam" id="PF06429"/>
    </source>
</evidence>
<evidence type="ECO:0000313" key="13">
    <source>
        <dbReference type="EMBL" id="CEK27986.1"/>
    </source>
</evidence>
<feature type="domain" description="Flagellar basal body rod protein N-terminal" evidence="9">
    <location>
        <begin position="6"/>
        <end position="35"/>
    </location>
</feature>
<accession>A0A085U8Z1</accession>
<comment type="similarity">
    <text evidence="3 7">Belongs to the flagella basal body rod proteins family.</text>
</comment>
<dbReference type="Pfam" id="PF00460">
    <property type="entry name" value="Flg_bb_rod"/>
    <property type="match status" value="1"/>
</dbReference>
<evidence type="ECO:0000259" key="12">
    <source>
        <dbReference type="Pfam" id="PF22638"/>
    </source>
</evidence>
<evidence type="ECO:0000256" key="1">
    <source>
        <dbReference type="ARBA" id="ARBA00004365"/>
    </source>
</evidence>
<sequence>MSNNLINTAMSGLSAAQYALSTVGNNISNFQVTGYNRQNAIFAQNGGILSPAGFIGNGVTITGINREYNSFISNQLRSAQTESAGLTTYYNQVSQIDNLLANKSNNLSVTLQDFFSNLQNLASNSSDDAARKTVLGKAEGLVNQFKNADKYLQDMNNGINQSINDSATKINNYAEQIANLNDQITRLRGSSGSEPNALLDQRDQLVSELNTIIPVSVTQQDGDAYNVSFAGGLALVQGSESYNVRAVPSSADGTRLTLGYDRGNGSEVAEVDESRISTGSLGGTLKFRSEALDNARNQLGQLALAMADSFNQQHEKGFDLQGDAGEKFFNFTQPSTISNSNNTGTGSLNVTFADSSQVKASDYSMEFDGTNWQITRLSDKSKIMPKTEADGSLSFDGLNVTVGAGAVLGDKFTVKPVSGVISNLDVAIQDSSKIAAAGSKDGGVGDNTNAKALLGLQTEKLVDGKATLSGAYAGLVSTVGNQTSTAKVNATAKVNIVKQLNMEQQSISGVNLDEEYGDLLRFQQYYLANSQVIQASSKLFDALLAIR</sequence>
<dbReference type="Pfam" id="PF21158">
    <property type="entry name" value="flgK_1st_1"/>
    <property type="match status" value="1"/>
</dbReference>
<keyword evidence="15" id="KW-1185">Reference proteome</keyword>
<comment type="subcellular location">
    <subcellularLocation>
        <location evidence="1 7">Bacterial flagellum</location>
    </subcellularLocation>
    <subcellularLocation>
        <location evidence="2 7">Secreted</location>
    </subcellularLocation>
</comment>
<dbReference type="eggNOG" id="COG1256">
    <property type="taxonomic scope" value="Bacteria"/>
</dbReference>
<dbReference type="GO" id="GO:0009424">
    <property type="term" value="C:bacterial-type flagellum hook"/>
    <property type="evidence" value="ECO:0007669"/>
    <property type="project" value="UniProtKB-UniRule"/>
</dbReference>
<dbReference type="Pfam" id="PF06429">
    <property type="entry name" value="Flg_bbr_C"/>
    <property type="match status" value="1"/>
</dbReference>
<dbReference type="SUPFAM" id="SSF64518">
    <property type="entry name" value="Phase 1 flagellin"/>
    <property type="match status" value="1"/>
</dbReference>
<feature type="domain" description="Flagellar hook-associated protein FlgK helical" evidence="12">
    <location>
        <begin position="94"/>
        <end position="329"/>
    </location>
</feature>
<dbReference type="PRINTS" id="PR01005">
    <property type="entry name" value="FLGHOOKAP1"/>
</dbReference>
<dbReference type="InterPro" id="IPR001444">
    <property type="entry name" value="Flag_bb_rod_N"/>
</dbReference>
<keyword evidence="5 7" id="KW-0964">Secreted</keyword>
<feature type="domain" description="Flagellar hook-associated protein 1 D2-like" evidence="11">
    <location>
        <begin position="337"/>
        <end position="416"/>
    </location>
</feature>
<dbReference type="EMBL" id="LN681231">
    <property type="protein sequence ID" value="CEK27986.1"/>
    <property type="molecule type" value="Genomic_DNA"/>
</dbReference>
<organism evidence="14 15">
    <name type="scientific">Yersinia ruckeri</name>
    <dbReference type="NCBI Taxonomy" id="29486"/>
    <lineage>
        <taxon>Bacteria</taxon>
        <taxon>Pseudomonadati</taxon>
        <taxon>Pseudomonadota</taxon>
        <taxon>Gammaproteobacteria</taxon>
        <taxon>Enterobacterales</taxon>
        <taxon>Yersiniaceae</taxon>
        <taxon>Yersinia</taxon>
    </lineage>
</organism>
<reference evidence="14 15" key="2">
    <citation type="submission" date="2018-06" db="EMBL/GenBank/DDBJ databases">
        <authorList>
            <consortium name="Pathogen Informatics"/>
            <person name="Doyle S."/>
        </authorList>
    </citation>
    <scope>NUCLEOTIDE SEQUENCE [LARGE SCALE GENOMIC DNA]</scope>
    <source>
        <strain evidence="14 15">NCTC10476</strain>
    </source>
</reference>
<evidence type="ECO:0000256" key="6">
    <source>
        <dbReference type="ARBA" id="ARBA00023143"/>
    </source>
</evidence>
<evidence type="ECO:0000256" key="2">
    <source>
        <dbReference type="ARBA" id="ARBA00004613"/>
    </source>
</evidence>
<dbReference type="InterPro" id="IPR010930">
    <property type="entry name" value="Flg_bb/hook_C_dom"/>
</dbReference>
<evidence type="ECO:0000256" key="7">
    <source>
        <dbReference type="RuleBase" id="RU362065"/>
    </source>
</evidence>